<protein>
    <submittedName>
        <fullName evidence="1">920_t:CDS:1</fullName>
    </submittedName>
</protein>
<dbReference type="Proteomes" id="UP000789366">
    <property type="component" value="Unassembled WGS sequence"/>
</dbReference>
<proteinExistence type="predicted"/>
<keyword evidence="2" id="KW-1185">Reference proteome</keyword>
<evidence type="ECO:0000313" key="2">
    <source>
        <dbReference type="Proteomes" id="UP000789366"/>
    </source>
</evidence>
<accession>A0ACA9NTW1</accession>
<dbReference type="EMBL" id="CAJVPW010016608">
    <property type="protein sequence ID" value="CAG8671417.1"/>
    <property type="molecule type" value="Genomic_DNA"/>
</dbReference>
<gene>
    <name evidence="1" type="ORF">SPELUC_LOCUS9684</name>
</gene>
<reference evidence="1" key="1">
    <citation type="submission" date="2021-06" db="EMBL/GenBank/DDBJ databases">
        <authorList>
            <person name="Kallberg Y."/>
            <person name="Tangrot J."/>
            <person name="Rosling A."/>
        </authorList>
    </citation>
    <scope>NUCLEOTIDE SEQUENCE</scope>
    <source>
        <strain evidence="1">28 12/20/2015</strain>
    </source>
</reference>
<sequence length="83" mass="9856">DGNTTDITPTQILTGNLIKTYIGTEHLTNIHIFLNNTDYLHFYVDRIQKEIHSQEQEILEVVYNYSYNLNNIYDYVKRLGNFK</sequence>
<name>A0ACA9NTW1_9GLOM</name>
<organism evidence="1 2">
    <name type="scientific">Cetraspora pellucida</name>
    <dbReference type="NCBI Taxonomy" id="1433469"/>
    <lineage>
        <taxon>Eukaryota</taxon>
        <taxon>Fungi</taxon>
        <taxon>Fungi incertae sedis</taxon>
        <taxon>Mucoromycota</taxon>
        <taxon>Glomeromycotina</taxon>
        <taxon>Glomeromycetes</taxon>
        <taxon>Diversisporales</taxon>
        <taxon>Gigasporaceae</taxon>
        <taxon>Cetraspora</taxon>
    </lineage>
</organism>
<feature type="non-terminal residue" evidence="1">
    <location>
        <position position="1"/>
    </location>
</feature>
<evidence type="ECO:0000313" key="1">
    <source>
        <dbReference type="EMBL" id="CAG8671417.1"/>
    </source>
</evidence>
<comment type="caution">
    <text evidence="1">The sequence shown here is derived from an EMBL/GenBank/DDBJ whole genome shotgun (WGS) entry which is preliminary data.</text>
</comment>